<evidence type="ECO:0000256" key="10">
    <source>
        <dbReference type="ARBA" id="ARBA00023136"/>
    </source>
</evidence>
<evidence type="ECO:0000256" key="1">
    <source>
        <dbReference type="ARBA" id="ARBA00004651"/>
    </source>
</evidence>
<dbReference type="AlphaFoldDB" id="A0A1G6TRN2"/>
<proteinExistence type="inferred from homology"/>
<evidence type="ECO:0000256" key="11">
    <source>
        <dbReference type="RuleBase" id="RU003983"/>
    </source>
</evidence>
<dbReference type="EMBL" id="FMZZ01000009">
    <property type="protein sequence ID" value="SDD31136.1"/>
    <property type="molecule type" value="Genomic_DNA"/>
</dbReference>
<sequence>MGETWIPRGGAAGPVRRGPDASAVMSAVFALPAFLSSLVVVAVLARVVWPSPEWGAWVVVVAWVASGALTFVPWVEKVLAGAMFAMRAPTVGERQRLEPLWRSVCAAAGTDPGRYTLWVEQSRDLNAFAAGGRTVAVTRRALDLPGRSLEAILAHELGHHLSGHARVSLLGWWYELPARGSILVVRLAMRLVLFVGRVFLRFGSAAAGLASVLIALILLFGLVLLNPWLVLMPLLSPLLAWASRLGEYRADRTAATLGYGPALIEVLSGWLAADPHGSRRPLRARMLASHPAHADRIRRLRALA</sequence>
<keyword evidence="3 11" id="KW-0645">Protease</keyword>
<keyword evidence="5" id="KW-0479">Metal-binding</keyword>
<reference evidence="15" key="1">
    <citation type="submission" date="2016-10" db="EMBL/GenBank/DDBJ databases">
        <authorList>
            <person name="Varghese N."/>
            <person name="Submissions S."/>
        </authorList>
    </citation>
    <scope>NUCLEOTIDE SEQUENCE [LARGE SCALE GENOMIC DNA]</scope>
    <source>
        <strain evidence="15">IBRC-M 10403</strain>
    </source>
</reference>
<evidence type="ECO:0000256" key="12">
    <source>
        <dbReference type="SAM" id="Phobius"/>
    </source>
</evidence>
<evidence type="ECO:0000313" key="14">
    <source>
        <dbReference type="EMBL" id="SDD31136.1"/>
    </source>
</evidence>
<evidence type="ECO:0000256" key="8">
    <source>
        <dbReference type="ARBA" id="ARBA00022989"/>
    </source>
</evidence>
<keyword evidence="2" id="KW-1003">Cell membrane</keyword>
<feature type="transmembrane region" description="Helical" evidence="12">
    <location>
        <begin position="225"/>
        <end position="242"/>
    </location>
</feature>
<gene>
    <name evidence="14" type="ORF">SAMN05216174_109257</name>
</gene>
<dbReference type="InterPro" id="IPR001915">
    <property type="entry name" value="Peptidase_M48"/>
</dbReference>
<dbReference type="GO" id="GO:0004222">
    <property type="term" value="F:metalloendopeptidase activity"/>
    <property type="evidence" value="ECO:0007669"/>
    <property type="project" value="InterPro"/>
</dbReference>
<dbReference type="PANTHER" id="PTHR43221">
    <property type="entry name" value="PROTEASE HTPX"/>
    <property type="match status" value="1"/>
</dbReference>
<evidence type="ECO:0000256" key="3">
    <source>
        <dbReference type="ARBA" id="ARBA00022670"/>
    </source>
</evidence>
<evidence type="ECO:0000256" key="5">
    <source>
        <dbReference type="ARBA" id="ARBA00022723"/>
    </source>
</evidence>
<evidence type="ECO:0000256" key="2">
    <source>
        <dbReference type="ARBA" id="ARBA00022475"/>
    </source>
</evidence>
<evidence type="ECO:0000256" key="4">
    <source>
        <dbReference type="ARBA" id="ARBA00022692"/>
    </source>
</evidence>
<evidence type="ECO:0000259" key="13">
    <source>
        <dbReference type="Pfam" id="PF01435"/>
    </source>
</evidence>
<comment type="similarity">
    <text evidence="11">Belongs to the peptidase M48 family.</text>
</comment>
<evidence type="ECO:0000313" key="15">
    <source>
        <dbReference type="Proteomes" id="UP000199501"/>
    </source>
</evidence>
<keyword evidence="8 12" id="KW-1133">Transmembrane helix</keyword>
<dbReference type="STRING" id="1271860.SAMN05216174_109257"/>
<dbReference type="Pfam" id="PF01435">
    <property type="entry name" value="Peptidase_M48"/>
    <property type="match status" value="1"/>
</dbReference>
<evidence type="ECO:0000256" key="7">
    <source>
        <dbReference type="ARBA" id="ARBA00022833"/>
    </source>
</evidence>
<dbReference type="OrthoDB" id="3474767at2"/>
<dbReference type="Proteomes" id="UP000199501">
    <property type="component" value="Unassembled WGS sequence"/>
</dbReference>
<dbReference type="GO" id="GO:0006508">
    <property type="term" value="P:proteolysis"/>
    <property type="evidence" value="ECO:0007669"/>
    <property type="project" value="UniProtKB-KW"/>
</dbReference>
<feature type="transmembrane region" description="Helical" evidence="12">
    <location>
        <begin position="21"/>
        <end position="48"/>
    </location>
</feature>
<dbReference type="GO" id="GO:0005886">
    <property type="term" value="C:plasma membrane"/>
    <property type="evidence" value="ECO:0007669"/>
    <property type="project" value="UniProtKB-SubCell"/>
</dbReference>
<keyword evidence="15" id="KW-1185">Reference proteome</keyword>
<comment type="subcellular location">
    <subcellularLocation>
        <location evidence="1">Cell membrane</location>
        <topology evidence="1">Multi-pass membrane protein</topology>
    </subcellularLocation>
</comment>
<dbReference type="PANTHER" id="PTHR43221:SF1">
    <property type="entry name" value="PROTEASE HTPX"/>
    <property type="match status" value="1"/>
</dbReference>
<dbReference type="RefSeq" id="WP_091453069.1">
    <property type="nucleotide sequence ID" value="NZ_FMZZ01000009.1"/>
</dbReference>
<keyword evidence="6 11" id="KW-0378">Hydrolase</keyword>
<keyword evidence="9 11" id="KW-0482">Metalloprotease</keyword>
<accession>A0A1G6TRN2</accession>
<dbReference type="InterPro" id="IPR050083">
    <property type="entry name" value="HtpX_protease"/>
</dbReference>
<keyword evidence="4 12" id="KW-0812">Transmembrane</keyword>
<name>A0A1G6TRN2_9PSEU</name>
<dbReference type="Gene3D" id="3.30.2010.10">
    <property type="entry name" value="Metalloproteases ('zincins'), catalytic domain"/>
    <property type="match status" value="1"/>
</dbReference>
<feature type="domain" description="Peptidase M48" evidence="13">
    <location>
        <begin position="97"/>
        <end position="303"/>
    </location>
</feature>
<feature type="transmembrane region" description="Helical" evidence="12">
    <location>
        <begin position="198"/>
        <end position="219"/>
    </location>
</feature>
<protein>
    <submittedName>
        <fullName evidence="14">STE24 endopeptidase</fullName>
    </submittedName>
</protein>
<evidence type="ECO:0000256" key="9">
    <source>
        <dbReference type="ARBA" id="ARBA00023049"/>
    </source>
</evidence>
<keyword evidence="7 11" id="KW-0862">Zinc</keyword>
<keyword evidence="10 12" id="KW-0472">Membrane</keyword>
<dbReference type="GO" id="GO:0046872">
    <property type="term" value="F:metal ion binding"/>
    <property type="evidence" value="ECO:0007669"/>
    <property type="project" value="UniProtKB-KW"/>
</dbReference>
<evidence type="ECO:0000256" key="6">
    <source>
        <dbReference type="ARBA" id="ARBA00022801"/>
    </source>
</evidence>
<comment type="cofactor">
    <cofactor evidence="11">
        <name>Zn(2+)</name>
        <dbReference type="ChEBI" id="CHEBI:29105"/>
    </cofactor>
    <text evidence="11">Binds 1 zinc ion per subunit.</text>
</comment>
<feature type="transmembrane region" description="Helical" evidence="12">
    <location>
        <begin position="54"/>
        <end position="75"/>
    </location>
</feature>
<organism evidence="14 15">
    <name type="scientific">Actinokineospora iranica</name>
    <dbReference type="NCBI Taxonomy" id="1271860"/>
    <lineage>
        <taxon>Bacteria</taxon>
        <taxon>Bacillati</taxon>
        <taxon>Actinomycetota</taxon>
        <taxon>Actinomycetes</taxon>
        <taxon>Pseudonocardiales</taxon>
        <taxon>Pseudonocardiaceae</taxon>
        <taxon>Actinokineospora</taxon>
    </lineage>
</organism>